<keyword evidence="1" id="KW-0472">Membrane</keyword>
<protein>
    <recommendedName>
        <fullName evidence="4">Exo-alpha-sialidase</fullName>
    </recommendedName>
</protein>
<organism evidence="2 3">
    <name type="scientific">Lysobacter koreensis</name>
    <dbReference type="NCBI Taxonomy" id="266122"/>
    <lineage>
        <taxon>Bacteria</taxon>
        <taxon>Pseudomonadati</taxon>
        <taxon>Pseudomonadota</taxon>
        <taxon>Gammaproteobacteria</taxon>
        <taxon>Lysobacterales</taxon>
        <taxon>Lysobacteraceae</taxon>
        <taxon>Lysobacter</taxon>
    </lineage>
</organism>
<dbReference type="PROSITE" id="PS51257">
    <property type="entry name" value="PROKAR_LIPOPROTEIN"/>
    <property type="match status" value="1"/>
</dbReference>
<dbReference type="Proteomes" id="UP001597090">
    <property type="component" value="Unassembled WGS sequence"/>
</dbReference>
<gene>
    <name evidence="2" type="ORF">ACFQZQ_12685</name>
</gene>
<name>A0ABW2YUI3_9GAMM</name>
<dbReference type="EMBL" id="JBHTIH010000007">
    <property type="protein sequence ID" value="MFD0740132.1"/>
    <property type="molecule type" value="Genomic_DNA"/>
</dbReference>
<accession>A0ABW2YUI3</accession>
<keyword evidence="3" id="KW-1185">Reference proteome</keyword>
<evidence type="ECO:0000313" key="2">
    <source>
        <dbReference type="EMBL" id="MFD0740132.1"/>
    </source>
</evidence>
<proteinExistence type="predicted"/>
<reference evidence="3" key="1">
    <citation type="journal article" date="2019" name="Int. J. Syst. Evol. Microbiol.">
        <title>The Global Catalogue of Microorganisms (GCM) 10K type strain sequencing project: providing services to taxonomists for standard genome sequencing and annotation.</title>
        <authorList>
            <consortium name="The Broad Institute Genomics Platform"/>
            <consortium name="The Broad Institute Genome Sequencing Center for Infectious Disease"/>
            <person name="Wu L."/>
            <person name="Ma J."/>
        </authorList>
    </citation>
    <scope>NUCLEOTIDE SEQUENCE [LARGE SCALE GENOMIC DNA]</scope>
    <source>
        <strain evidence="3">CCUG 55491</strain>
    </source>
</reference>
<keyword evidence="1" id="KW-1133">Transmembrane helix</keyword>
<comment type="caution">
    <text evidence="2">The sequence shown here is derived from an EMBL/GenBank/DDBJ whole genome shotgun (WGS) entry which is preliminary data.</text>
</comment>
<evidence type="ECO:0008006" key="4">
    <source>
        <dbReference type="Google" id="ProtNLM"/>
    </source>
</evidence>
<evidence type="ECO:0000313" key="3">
    <source>
        <dbReference type="Proteomes" id="UP001597090"/>
    </source>
</evidence>
<feature type="transmembrane region" description="Helical" evidence="1">
    <location>
        <begin position="12"/>
        <end position="33"/>
    </location>
</feature>
<evidence type="ECO:0000256" key="1">
    <source>
        <dbReference type="SAM" id="Phobius"/>
    </source>
</evidence>
<sequence length="501" mass="52281">MNANARCVRSELVAFVIVCTTTLLVACTTSGTGTRTVPITPMCTILCDVRATSTASWNGQVFVSERTDPNVPHNFAAFRPMSPPLGDPAVGFTLAATGVPDTYGISEAWLRVPAAPEVHRAQATRAARTTSSGPDFFGSAWNITAQNTSGSWSSVGTGTANRGDEADTPEIAALTVPQLMAVGLASPQMFGCVGGRAENNGSRTTWLIESTSPTRPPTTSPYGVSGGVVFIQDVVNGDNYFVPNRPIPSAPLAPPSFGPPTPPTPTISGPGDQAGTGSVQCAMRQFDDDLATRELHMLAIRNGVLYHSMASDFGPVTDGSGRMFSRFRAVSGWGDVGQVLGGGFGTITSATVVAQASAVNVFFIAESGGRYRLWHAVRFSAGGGSWRPPVDVLSRSGDAANGSVYSYKVSAGICPTFGATVWDAQSTELLIALLGGPGGFEVLVIRVVSAPRQWRPGVNGIYSPWASLPGIPADGLNNPHIPRDVAITARPFRDNATPPSP</sequence>
<dbReference type="RefSeq" id="WP_386813217.1">
    <property type="nucleotide sequence ID" value="NZ_JBHTIH010000007.1"/>
</dbReference>
<keyword evidence="1" id="KW-0812">Transmembrane</keyword>